<keyword evidence="4 10" id="KW-0732">Signal</keyword>
<sequence>MNGSQVIVVAAFVAFYLLGVVADQNDKKDYYETFGDQVPPDWLARDAFDEIRHKMDKVNMDNCQIQHLDDLYLSMDSVSHLPDIKEVNINPIFPNRTALIHLHNMALTRSFYWSYILQSRNYKPPINDTYDPGMMYYFLSTVADVSANPYINASAIYFSPNMSFSSSYRGFFNKTMPRFAPRTFRADDFNDPVHLERISTRNTFTIQDLGAFPVSQLSKDYTTEYYRINEWYKKWLPDDPTRHDTKITYQVEIRYANNTNITHTFHGPRGAHEEDGPVKWIRPYFDCGRSNRWLFAAVVPIVDLYPRYTGFRHIEIPRYTAVSVLEMDFDRIDINQCPKGEGNRGPNKFANTARCKMETTECEPLHGWGFRRGGYMCRCKPGWRLPYVVRRPYLGEIIERASPEQYYNGFDCSKIGWIQKRPAELTKASNYTRAKYLEQYYEYKNHSIGPDSLHDDKMNVDQVLKFIFSVHPSNCKRYTQEQLRLPGDVGFGADEFYENEAKMAARLSNFISSFLQISDPEEVYSGKRIADKPLNEDQMIAEVVALLFGNARIWSAGIFWDRNKFTNRTFFAPYAYKEERNALKLKVEDLARLNTTEEIYMKNEWFQLLKNRWSANHDDLEKYFLKMMVRYNETGESLKKYEHYPTYYRAANLNHGYWTVPYFDCNGKVKKWLITYASPFFGWDSLKDKLEFKGVVTVTMDLLQLDINQCDDKFNVPNAFKGTHKCDKKSSYCVPILGRGFDSGGYKCECKQGYEYPLEDLITYYDGQLVEAEFNNIVDDKLTRYDIYKCRLAGAASIQFSWVLLLITVTLFFPYNRR</sequence>
<dbReference type="KEGG" id="csol:105363792"/>
<dbReference type="GO" id="GO:0004930">
    <property type="term" value="F:G protein-coupled receptor activity"/>
    <property type="evidence" value="ECO:0007669"/>
    <property type="project" value="UniProtKB-KW"/>
</dbReference>
<keyword evidence="3" id="KW-1003">Cell membrane</keyword>
<evidence type="ECO:0000313" key="12">
    <source>
        <dbReference type="Proteomes" id="UP000695007"/>
    </source>
</evidence>
<evidence type="ECO:0000259" key="11">
    <source>
        <dbReference type="Pfam" id="PF22572"/>
    </source>
</evidence>
<dbReference type="RefSeq" id="XP_011499879.1">
    <property type="nucleotide sequence ID" value="XM_011501577.1"/>
</dbReference>
<dbReference type="PANTHER" id="PTHR32546">
    <property type="entry name" value="G-PROTEIN COUPLED RECEPTOR 158-RELATED"/>
    <property type="match status" value="1"/>
</dbReference>
<dbReference type="Gene3D" id="3.30.450.20">
    <property type="entry name" value="PAS domain"/>
    <property type="match status" value="2"/>
</dbReference>
<evidence type="ECO:0000256" key="1">
    <source>
        <dbReference type="ARBA" id="ARBA00004651"/>
    </source>
</evidence>
<dbReference type="Pfam" id="PF22572">
    <property type="entry name" value="GPR158_179_EC"/>
    <property type="match status" value="2"/>
</dbReference>
<evidence type="ECO:0000256" key="10">
    <source>
        <dbReference type="SAM" id="SignalP"/>
    </source>
</evidence>
<comment type="similarity">
    <text evidence="2">Belongs to the G-protein coupled receptor 3 family.</text>
</comment>
<evidence type="ECO:0000256" key="2">
    <source>
        <dbReference type="ARBA" id="ARBA00007242"/>
    </source>
</evidence>
<keyword evidence="9" id="KW-1133">Transmembrane helix</keyword>
<dbReference type="GeneID" id="105363792"/>
<keyword evidence="5" id="KW-0297">G-protein coupled receptor</keyword>
<feature type="signal peptide" evidence="10">
    <location>
        <begin position="1"/>
        <end position="22"/>
    </location>
</feature>
<protein>
    <submittedName>
        <fullName evidence="13">Uncharacterized protein LOC105363792 isoform X1</fullName>
    </submittedName>
</protein>
<feature type="chain" id="PRO_5042513330" evidence="10">
    <location>
        <begin position="23"/>
        <end position="818"/>
    </location>
</feature>
<evidence type="ECO:0000256" key="8">
    <source>
        <dbReference type="ARBA" id="ARBA00023224"/>
    </source>
</evidence>
<evidence type="ECO:0000313" key="13">
    <source>
        <dbReference type="RefSeq" id="XP_011499879.1"/>
    </source>
</evidence>
<keyword evidence="7" id="KW-0325">Glycoprotein</keyword>
<evidence type="ECO:0000256" key="5">
    <source>
        <dbReference type="ARBA" id="ARBA00023040"/>
    </source>
</evidence>
<organism evidence="12 13">
    <name type="scientific">Ceratosolen solmsi marchali</name>
    <dbReference type="NCBI Taxonomy" id="326594"/>
    <lineage>
        <taxon>Eukaryota</taxon>
        <taxon>Metazoa</taxon>
        <taxon>Ecdysozoa</taxon>
        <taxon>Arthropoda</taxon>
        <taxon>Hexapoda</taxon>
        <taxon>Insecta</taxon>
        <taxon>Pterygota</taxon>
        <taxon>Neoptera</taxon>
        <taxon>Endopterygota</taxon>
        <taxon>Hymenoptera</taxon>
        <taxon>Apocrita</taxon>
        <taxon>Proctotrupomorpha</taxon>
        <taxon>Chalcidoidea</taxon>
        <taxon>Agaonidae</taxon>
        <taxon>Agaoninae</taxon>
        <taxon>Ceratosolen</taxon>
    </lineage>
</organism>
<evidence type="ECO:0000256" key="9">
    <source>
        <dbReference type="SAM" id="Phobius"/>
    </source>
</evidence>
<gene>
    <name evidence="13" type="primary">LOC105363792</name>
</gene>
<evidence type="ECO:0000256" key="4">
    <source>
        <dbReference type="ARBA" id="ARBA00022729"/>
    </source>
</evidence>
<keyword evidence="9" id="KW-0812">Transmembrane</keyword>
<evidence type="ECO:0000256" key="7">
    <source>
        <dbReference type="ARBA" id="ARBA00023180"/>
    </source>
</evidence>
<evidence type="ECO:0000256" key="3">
    <source>
        <dbReference type="ARBA" id="ARBA00022475"/>
    </source>
</evidence>
<comment type="subcellular location">
    <subcellularLocation>
        <location evidence="1">Cell membrane</location>
        <topology evidence="1">Multi-pass membrane protein</topology>
    </subcellularLocation>
</comment>
<dbReference type="InterPro" id="IPR043458">
    <property type="entry name" value="GPR158/179"/>
</dbReference>
<dbReference type="Proteomes" id="UP000695007">
    <property type="component" value="Unplaced"/>
</dbReference>
<keyword evidence="9" id="KW-0472">Membrane</keyword>
<proteinExistence type="inferred from homology"/>
<name>A0AAJ6YKQ4_9HYME</name>
<keyword evidence="12" id="KW-1185">Reference proteome</keyword>
<dbReference type="InterPro" id="IPR054714">
    <property type="entry name" value="GPR158_179_extracellular"/>
</dbReference>
<dbReference type="PANTHER" id="PTHR32546:SF25">
    <property type="entry name" value="MIP05539P"/>
    <property type="match status" value="1"/>
</dbReference>
<reference evidence="13" key="1">
    <citation type="submission" date="2025-08" db="UniProtKB">
        <authorList>
            <consortium name="RefSeq"/>
        </authorList>
    </citation>
    <scope>IDENTIFICATION</scope>
</reference>
<evidence type="ECO:0000256" key="6">
    <source>
        <dbReference type="ARBA" id="ARBA00023170"/>
    </source>
</evidence>
<feature type="domain" description="GPR158/179 extracellular" evidence="11">
    <location>
        <begin position="279"/>
        <end position="383"/>
    </location>
</feature>
<keyword evidence="6" id="KW-0675">Receptor</keyword>
<feature type="domain" description="GPR158/179 extracellular" evidence="11">
    <location>
        <begin position="658"/>
        <end position="754"/>
    </location>
</feature>
<dbReference type="GO" id="GO:0005886">
    <property type="term" value="C:plasma membrane"/>
    <property type="evidence" value="ECO:0007669"/>
    <property type="project" value="UniProtKB-SubCell"/>
</dbReference>
<accession>A0AAJ6YKQ4</accession>
<dbReference type="AlphaFoldDB" id="A0AAJ6YKQ4"/>
<keyword evidence="8" id="KW-0807">Transducer</keyword>
<feature type="transmembrane region" description="Helical" evidence="9">
    <location>
        <begin position="792"/>
        <end position="813"/>
    </location>
</feature>